<evidence type="ECO:0000313" key="3">
    <source>
        <dbReference type="Proteomes" id="UP000633814"/>
    </source>
</evidence>
<sequence length="123" mass="13088">MTKTIITFVALVATSAFISTPVAADEQLAQSICSYVAADNRNQLRKTLSDNRLRLSNVYEGIVCDSLPLVRFAIKNNANDTAEFIIKQLPGSIVASSGDIDWAKGNGFADSPVVEVLVARAGG</sequence>
<dbReference type="RefSeq" id="WP_226751530.1">
    <property type="nucleotide sequence ID" value="NZ_JAEINI020000007.1"/>
</dbReference>
<dbReference type="Proteomes" id="UP000633814">
    <property type="component" value="Unassembled WGS sequence"/>
</dbReference>
<protein>
    <submittedName>
        <fullName evidence="2">DUF3718 domain-containing protein</fullName>
    </submittedName>
</protein>
<feature type="chain" id="PRO_5046583451" evidence="1">
    <location>
        <begin position="25"/>
        <end position="123"/>
    </location>
</feature>
<reference evidence="2 3" key="1">
    <citation type="submission" date="2021-10" db="EMBL/GenBank/DDBJ databases">
        <title>Alishewanella koreense sp. nov. isolated from seawater of southwestern coast in South Korea and the proposal for the reclassification of Rheinheimera perlucida and Rheinheimera tuosuensis as Arsukibacterium perlucida and Arsukibacterium tuosuensis.</title>
        <authorList>
            <person name="Kim K.H."/>
            <person name="Ruan W."/>
            <person name="Kim K.R."/>
            <person name="Baek J.H."/>
            <person name="Jeon C.O."/>
        </authorList>
    </citation>
    <scope>NUCLEOTIDE SEQUENCE [LARGE SCALE GENOMIC DNA]</scope>
    <source>
        <strain evidence="2 3">16-MA</strain>
    </source>
</reference>
<dbReference type="InterPro" id="IPR022193">
    <property type="entry name" value="DUF3718"/>
</dbReference>
<organism evidence="2 3">
    <name type="scientific">Alishewanella maricola</name>
    <dbReference type="NCBI Taxonomy" id="2795740"/>
    <lineage>
        <taxon>Bacteria</taxon>
        <taxon>Pseudomonadati</taxon>
        <taxon>Pseudomonadota</taxon>
        <taxon>Gammaproteobacteria</taxon>
        <taxon>Alteromonadales</taxon>
        <taxon>Alteromonadaceae</taxon>
        <taxon>Alishewanella</taxon>
    </lineage>
</organism>
<dbReference type="Pfam" id="PF12514">
    <property type="entry name" value="DUF3718"/>
    <property type="match status" value="1"/>
</dbReference>
<gene>
    <name evidence="2" type="ORF">JAO78_011640</name>
</gene>
<comment type="caution">
    <text evidence="2">The sequence shown here is derived from an EMBL/GenBank/DDBJ whole genome shotgun (WGS) entry which is preliminary data.</text>
</comment>
<evidence type="ECO:0000256" key="1">
    <source>
        <dbReference type="SAM" id="SignalP"/>
    </source>
</evidence>
<dbReference type="EMBL" id="JAEINI020000007">
    <property type="protein sequence ID" value="MCB5227463.1"/>
    <property type="molecule type" value="Genomic_DNA"/>
</dbReference>
<keyword evidence="3" id="KW-1185">Reference proteome</keyword>
<feature type="signal peptide" evidence="1">
    <location>
        <begin position="1"/>
        <end position="24"/>
    </location>
</feature>
<evidence type="ECO:0000313" key="2">
    <source>
        <dbReference type="EMBL" id="MCB5227463.1"/>
    </source>
</evidence>
<keyword evidence="1" id="KW-0732">Signal</keyword>
<name>A0ABS8C558_9ALTE</name>
<accession>A0ABS8C558</accession>
<proteinExistence type="predicted"/>